<dbReference type="SUPFAM" id="SSF46785">
    <property type="entry name" value="Winged helix' DNA-binding domain"/>
    <property type="match status" value="1"/>
</dbReference>
<gene>
    <name evidence="6" type="ORF">AFM16_34920</name>
    <name evidence="7" type="ORF">HCX60_35510</name>
</gene>
<evidence type="ECO:0000313" key="6">
    <source>
        <dbReference type="EMBL" id="OOQ48406.1"/>
    </source>
</evidence>
<dbReference type="Pfam" id="PF08021">
    <property type="entry name" value="FAD_binding_9"/>
    <property type="match status" value="1"/>
</dbReference>
<dbReference type="SUPFAM" id="SSF63380">
    <property type="entry name" value="Riboflavin synthase domain-like"/>
    <property type="match status" value="1"/>
</dbReference>
<dbReference type="GO" id="GO:0046983">
    <property type="term" value="F:protein dimerization activity"/>
    <property type="evidence" value="ECO:0007669"/>
    <property type="project" value="InterPro"/>
</dbReference>
<keyword evidence="2" id="KW-0808">Transferase</keyword>
<dbReference type="InterPro" id="IPR001077">
    <property type="entry name" value="COMT_C"/>
</dbReference>
<evidence type="ECO:0000313" key="9">
    <source>
        <dbReference type="Proteomes" id="UP000502504"/>
    </source>
</evidence>
<dbReference type="Pfam" id="PF00891">
    <property type="entry name" value="Methyltransf_2"/>
    <property type="match status" value="1"/>
</dbReference>
<evidence type="ECO:0000313" key="8">
    <source>
        <dbReference type="Proteomes" id="UP000190306"/>
    </source>
</evidence>
<dbReference type="InterPro" id="IPR016461">
    <property type="entry name" value="COMT-like"/>
</dbReference>
<dbReference type="InterPro" id="IPR013113">
    <property type="entry name" value="SIP_FAD-bd"/>
</dbReference>
<dbReference type="Gene3D" id="1.10.10.10">
    <property type="entry name" value="Winged helix-like DNA-binding domain superfamily/Winged helix DNA-binding domain"/>
    <property type="match status" value="1"/>
</dbReference>
<dbReference type="Gene3D" id="3.40.50.80">
    <property type="entry name" value="Nucleotide-binding domain of ferredoxin-NADP reductase (FNR) module"/>
    <property type="match status" value="1"/>
</dbReference>
<evidence type="ECO:0000256" key="4">
    <source>
        <dbReference type="SAM" id="MobiDB-lite"/>
    </source>
</evidence>
<sequence>MPTRNPRSVVTFPIVLRELTVLGVEDVTPGMRRVTLGGPQLGAFHKDGLDLPALRSEGFDDHVKFFFAEEGADAPVLPGQNVSSLDWPADARPLAKDYTPVRYDPERGEIVFDFVKHAGGVASAWAQSARPGDVTWIAGPKMSHRHPEGADWLLVLGDETALPAIGRWLAEMPAGTRARVFVEVGEDSHRQELPTRADAQVTWLVRHGAPAGTTTLLEDAVRAMEWPPGEVFVWAAGESVTLKGIRRHLRVDREVPRERTDITGYWRRAEQPAPPAGRPDAAAEAPVEDEEADPHGRLHELTDLAPGLAIRAAVTVGLVDHVYRGARTVSELAARTGTRERTLPALLAYLVDLEVFALDAEGYRLTPVGEELVEDDHSLEEYDLTGAQAAFDLALSGLPEALRTGRPGFRTASGLPLAGALAGDERLGGSARAAVEDEAAWIAPGVRDGYDWASAGSVTLAGSGAGAVANALAPAFPELRIRISALPSVLRTVAESVLDSAVLPRVELVARTGPVPSGAETVLLCKALDVCADDDAVLTLRENAAALVAGGSLLLVEQVGGPDGFGADGEAALHHLRLAAALGSGLRSEREVAGLVERAGLRVRSRRDIGWDHRLWELAPATDS</sequence>
<dbReference type="GO" id="GO:0016491">
    <property type="term" value="F:oxidoreductase activity"/>
    <property type="evidence" value="ECO:0007669"/>
    <property type="project" value="InterPro"/>
</dbReference>
<keyword evidence="3" id="KW-0949">S-adenosyl-L-methionine</keyword>
<dbReference type="EMBL" id="LHQL01000014">
    <property type="protein sequence ID" value="OOQ48406.1"/>
    <property type="molecule type" value="Genomic_DNA"/>
</dbReference>
<dbReference type="Proteomes" id="UP000190306">
    <property type="component" value="Chromosome"/>
</dbReference>
<feature type="domain" description="FAD-binding FR-type" evidence="5">
    <location>
        <begin position="14"/>
        <end position="147"/>
    </location>
</feature>
<dbReference type="GO" id="GO:0032259">
    <property type="term" value="P:methylation"/>
    <property type="evidence" value="ECO:0007669"/>
    <property type="project" value="UniProtKB-KW"/>
</dbReference>
<dbReference type="PANTHER" id="PTHR30157">
    <property type="entry name" value="FERRIC REDUCTASE, NADPH-DEPENDENT"/>
    <property type="match status" value="1"/>
</dbReference>
<dbReference type="GO" id="GO:0008171">
    <property type="term" value="F:O-methyltransferase activity"/>
    <property type="evidence" value="ECO:0007669"/>
    <property type="project" value="InterPro"/>
</dbReference>
<organism evidence="7 9">
    <name type="scientific">Streptomyces antibioticus</name>
    <dbReference type="NCBI Taxonomy" id="1890"/>
    <lineage>
        <taxon>Bacteria</taxon>
        <taxon>Bacillati</taxon>
        <taxon>Actinomycetota</taxon>
        <taxon>Actinomycetes</taxon>
        <taxon>Kitasatosporales</taxon>
        <taxon>Streptomycetaceae</taxon>
        <taxon>Streptomyces</taxon>
    </lineage>
</organism>
<dbReference type="InterPro" id="IPR039374">
    <property type="entry name" value="SIP_fam"/>
</dbReference>
<reference evidence="6 8" key="1">
    <citation type="submission" date="2015-07" db="EMBL/GenBank/DDBJ databases">
        <title>Draft Genome Sequence of Streptomyces antibioticus, IMRU 3720 reveals insights in the evolution of actinomycin biosynthetic gene clusters in Streptomyces.</title>
        <authorList>
            <person name="Crnovcic I."/>
            <person name="Ruckert C."/>
            <person name="Kalinowksi J."/>
            <person name="Keller U."/>
        </authorList>
    </citation>
    <scope>NUCLEOTIDE SEQUENCE [LARGE SCALE GENOMIC DNA]</scope>
    <source>
        <strain evidence="6 8">DSM 41481</strain>
    </source>
</reference>
<keyword evidence="1" id="KW-0489">Methyltransferase</keyword>
<dbReference type="SUPFAM" id="SSF53335">
    <property type="entry name" value="S-adenosyl-L-methionine-dependent methyltransferases"/>
    <property type="match status" value="1"/>
</dbReference>
<dbReference type="PROSITE" id="PS51683">
    <property type="entry name" value="SAM_OMT_II"/>
    <property type="match status" value="1"/>
</dbReference>
<keyword evidence="8" id="KW-1185">Reference proteome</keyword>
<name>A0AAE6YGD3_STRAT</name>
<proteinExistence type="predicted"/>
<protein>
    <submittedName>
        <fullName evidence="6">Phage tail protein</fullName>
    </submittedName>
    <submittedName>
        <fullName evidence="7">Siderophore-interacting protein</fullName>
    </submittedName>
</protein>
<dbReference type="InterPro" id="IPR039261">
    <property type="entry name" value="FNR_nucleotide-bd"/>
</dbReference>
<evidence type="ECO:0000256" key="3">
    <source>
        <dbReference type="ARBA" id="ARBA00022691"/>
    </source>
</evidence>
<dbReference type="PANTHER" id="PTHR30157:SF0">
    <property type="entry name" value="NADPH-DEPENDENT FERRIC-CHELATE REDUCTASE"/>
    <property type="match status" value="1"/>
</dbReference>
<dbReference type="InterPro" id="IPR036390">
    <property type="entry name" value="WH_DNA-bd_sf"/>
</dbReference>
<dbReference type="PROSITE" id="PS51384">
    <property type="entry name" value="FAD_FR"/>
    <property type="match status" value="1"/>
</dbReference>
<dbReference type="InterPro" id="IPR036388">
    <property type="entry name" value="WH-like_DNA-bd_sf"/>
</dbReference>
<evidence type="ECO:0000313" key="7">
    <source>
        <dbReference type="EMBL" id="QIT49243.1"/>
    </source>
</evidence>
<dbReference type="InterPro" id="IPR017938">
    <property type="entry name" value="Riboflavin_synthase-like_b-brl"/>
</dbReference>
<evidence type="ECO:0000259" key="5">
    <source>
        <dbReference type="PROSITE" id="PS51384"/>
    </source>
</evidence>
<dbReference type="AlphaFoldDB" id="A0AAE6YGD3"/>
<accession>A0AAE6YGD3</accession>
<dbReference type="Proteomes" id="UP000502504">
    <property type="component" value="Chromosome"/>
</dbReference>
<evidence type="ECO:0000256" key="1">
    <source>
        <dbReference type="ARBA" id="ARBA00022603"/>
    </source>
</evidence>
<dbReference type="Pfam" id="PF08100">
    <property type="entry name" value="Dimerisation"/>
    <property type="match status" value="1"/>
</dbReference>
<dbReference type="Gene3D" id="1.10.287.1350">
    <property type="match status" value="1"/>
</dbReference>
<dbReference type="CDD" id="cd06193">
    <property type="entry name" value="siderophore_interacting"/>
    <property type="match status" value="1"/>
</dbReference>
<feature type="region of interest" description="Disordered" evidence="4">
    <location>
        <begin position="269"/>
        <end position="294"/>
    </location>
</feature>
<dbReference type="InterPro" id="IPR012967">
    <property type="entry name" value="COMT_dimerisation"/>
</dbReference>
<dbReference type="EMBL" id="CP050692">
    <property type="protein sequence ID" value="QIT49243.1"/>
    <property type="molecule type" value="Genomic_DNA"/>
</dbReference>
<dbReference type="InterPro" id="IPR029063">
    <property type="entry name" value="SAM-dependent_MTases_sf"/>
</dbReference>
<dbReference type="Gene3D" id="3.40.50.150">
    <property type="entry name" value="Vaccinia Virus protein VP39"/>
    <property type="match status" value="1"/>
</dbReference>
<evidence type="ECO:0000256" key="2">
    <source>
        <dbReference type="ARBA" id="ARBA00022679"/>
    </source>
</evidence>
<dbReference type="InterPro" id="IPR017927">
    <property type="entry name" value="FAD-bd_FR_type"/>
</dbReference>
<dbReference type="Gene3D" id="2.40.30.10">
    <property type="entry name" value="Translation factors"/>
    <property type="match status" value="1"/>
</dbReference>
<dbReference type="Pfam" id="PF04954">
    <property type="entry name" value="SIP"/>
    <property type="match status" value="1"/>
</dbReference>
<dbReference type="InterPro" id="IPR007037">
    <property type="entry name" value="SIP_rossman_dom"/>
</dbReference>
<reference evidence="7 9" key="2">
    <citation type="submission" date="2020-03" db="EMBL/GenBank/DDBJ databases">
        <title>Is there a link between lipid content and antibiotic production in Streptomyces?</title>
        <authorList>
            <person name="David M."/>
            <person name="Lejeune C."/>
            <person name="Abreu S."/>
            <person name="Thibessard A."/>
            <person name="Leblond P."/>
            <person name="Chaminade P."/>
            <person name="Virolle M.-J."/>
        </authorList>
    </citation>
    <scope>NUCLEOTIDE SEQUENCE [LARGE SCALE GENOMIC DNA]</scope>
    <source>
        <strain evidence="7 9">DSM 41481</strain>
    </source>
</reference>